<feature type="transmembrane region" description="Helical" evidence="6">
    <location>
        <begin position="321"/>
        <end position="343"/>
    </location>
</feature>
<dbReference type="RefSeq" id="XP_008081972.1">
    <property type="nucleotide sequence ID" value="XM_008083781.1"/>
</dbReference>
<keyword evidence="3 6" id="KW-1133">Transmembrane helix</keyword>
<dbReference type="SUPFAM" id="SSF103473">
    <property type="entry name" value="MFS general substrate transporter"/>
    <property type="match status" value="1"/>
</dbReference>
<dbReference type="OMA" id="MWNDARI"/>
<feature type="transmembrane region" description="Helical" evidence="6">
    <location>
        <begin position="518"/>
        <end position="537"/>
    </location>
</feature>
<evidence type="ECO:0000256" key="6">
    <source>
        <dbReference type="SAM" id="Phobius"/>
    </source>
</evidence>
<feature type="transmembrane region" description="Helical" evidence="6">
    <location>
        <begin position="477"/>
        <end position="497"/>
    </location>
</feature>
<feature type="region of interest" description="Disordered" evidence="5">
    <location>
        <begin position="1"/>
        <end position="39"/>
    </location>
</feature>
<feature type="region of interest" description="Disordered" evidence="5">
    <location>
        <begin position="547"/>
        <end position="570"/>
    </location>
</feature>
<dbReference type="PANTHER" id="PTHR23501">
    <property type="entry name" value="MAJOR FACILITATOR SUPERFAMILY"/>
    <property type="match status" value="1"/>
</dbReference>
<feature type="transmembrane region" description="Helical" evidence="6">
    <location>
        <begin position="182"/>
        <end position="203"/>
    </location>
</feature>
<evidence type="ECO:0000256" key="5">
    <source>
        <dbReference type="SAM" id="MobiDB-lite"/>
    </source>
</evidence>
<sequence>MEIDTAYSLPKDSTIPPTETQINKSTSEPSINHKANLGDKPEDTFQEQSTVKVSLVLLAVLTSMFLVALDRTIITTAIPAMTDEFDSFPDIGWYGSSYLLTCAAFQLLFGKLYTLFDIKSVFMLSILLFELGSAVCGSARTSSAFIVGRAISGVGAAGIFAGSVVSIVYAVPLHKRPKIQGLFGAIFGLSSVAGPLIGGAFTSNVSWRWCFYINLPFGALAMAIIPFCLKIPSRDTTRLPWMKKLAQFDGLGCLCFMSGVVCLVLALQWGGVSYMWNDARIIVLLTLMSVLLVAFVVVQISMPTTALVPPRIIKQRSVFTGFLATIFIGAATYIEVFFLPIWFQAIKGSDAIGSGIRLLPLMLSMVVSSIAGGLTIQKVGYYTPFAIVGSSIMSLGAGLLTTLHVDSSNGHWIGYQILFGFGLGLCLQAPNLAAQTSLPTKDVPIGVALVFFGQLLGGAIAVPVGQNILDNQLIEKLSGIAGFDSSLITSGGAVALISSLPSDVRAMVLEAYNNSLRSVFVIGAVVSCLSVVSVAGLEFRSTLKPKPQHVTEKGPAVPEPNTLEKNASNR</sequence>
<evidence type="ECO:0000313" key="9">
    <source>
        <dbReference type="Proteomes" id="UP000016922"/>
    </source>
</evidence>
<dbReference type="AlphaFoldDB" id="S3DEZ6"/>
<feature type="transmembrane region" description="Helical" evidence="6">
    <location>
        <begin position="445"/>
        <end position="465"/>
    </location>
</feature>
<dbReference type="GO" id="GO:0022857">
    <property type="term" value="F:transmembrane transporter activity"/>
    <property type="evidence" value="ECO:0007669"/>
    <property type="project" value="InterPro"/>
</dbReference>
<dbReference type="EMBL" id="KE145363">
    <property type="protein sequence ID" value="EPE30561.1"/>
    <property type="molecule type" value="Genomic_DNA"/>
</dbReference>
<dbReference type="InterPro" id="IPR011701">
    <property type="entry name" value="MFS"/>
</dbReference>
<keyword evidence="9" id="KW-1185">Reference proteome</keyword>
<dbReference type="InterPro" id="IPR036259">
    <property type="entry name" value="MFS_trans_sf"/>
</dbReference>
<dbReference type="PANTHER" id="PTHR23501:SF153">
    <property type="entry name" value="AFLATOXIN EFFLUX PUMP, PUTATIVE-RELATED"/>
    <property type="match status" value="1"/>
</dbReference>
<reference evidence="8 9" key="1">
    <citation type="journal article" date="2013" name="BMC Genomics">
        <title>Genomics-driven discovery of the pneumocandin biosynthetic gene cluster in the fungus Glarea lozoyensis.</title>
        <authorList>
            <person name="Chen L."/>
            <person name="Yue Q."/>
            <person name="Zhang X."/>
            <person name="Xiang M."/>
            <person name="Wang C."/>
            <person name="Li S."/>
            <person name="Che Y."/>
            <person name="Ortiz-Lopez F.J."/>
            <person name="Bills G.F."/>
            <person name="Liu X."/>
            <person name="An Z."/>
        </authorList>
    </citation>
    <scope>NUCLEOTIDE SEQUENCE [LARGE SCALE GENOMIC DNA]</scope>
    <source>
        <strain evidence="9">ATCC 20868 / MF5171</strain>
    </source>
</reference>
<evidence type="ECO:0000256" key="2">
    <source>
        <dbReference type="ARBA" id="ARBA00022692"/>
    </source>
</evidence>
<evidence type="ECO:0000256" key="3">
    <source>
        <dbReference type="ARBA" id="ARBA00022989"/>
    </source>
</evidence>
<protein>
    <submittedName>
        <fullName evidence="8">MFS general substrate transporter</fullName>
    </submittedName>
</protein>
<dbReference type="GO" id="GO:0005886">
    <property type="term" value="C:plasma membrane"/>
    <property type="evidence" value="ECO:0007669"/>
    <property type="project" value="TreeGrafter"/>
</dbReference>
<feature type="compositionally biased region" description="Polar residues" evidence="5">
    <location>
        <begin position="15"/>
        <end position="30"/>
    </location>
</feature>
<feature type="transmembrane region" description="Helical" evidence="6">
    <location>
        <begin position="146"/>
        <end position="170"/>
    </location>
</feature>
<evidence type="ECO:0000256" key="4">
    <source>
        <dbReference type="ARBA" id="ARBA00023136"/>
    </source>
</evidence>
<dbReference type="CDD" id="cd17502">
    <property type="entry name" value="MFS_Azr1_MDR_like"/>
    <property type="match status" value="1"/>
</dbReference>
<feature type="transmembrane region" description="Helical" evidence="6">
    <location>
        <begin position="209"/>
        <end position="229"/>
    </location>
</feature>
<dbReference type="Gene3D" id="1.20.1250.20">
    <property type="entry name" value="MFS general substrate transporter like domains"/>
    <property type="match status" value="1"/>
</dbReference>
<keyword evidence="4 6" id="KW-0472">Membrane</keyword>
<name>S3DEZ6_GLAL2</name>
<feature type="transmembrane region" description="Helical" evidence="6">
    <location>
        <begin position="381"/>
        <end position="400"/>
    </location>
</feature>
<evidence type="ECO:0000256" key="1">
    <source>
        <dbReference type="ARBA" id="ARBA00004141"/>
    </source>
</evidence>
<dbReference type="HOGENOM" id="CLU_000960_22_1_1"/>
<dbReference type="Proteomes" id="UP000016922">
    <property type="component" value="Unassembled WGS sequence"/>
</dbReference>
<feature type="transmembrane region" description="Helical" evidence="6">
    <location>
        <begin position="121"/>
        <end position="140"/>
    </location>
</feature>
<feature type="transmembrane region" description="Helical" evidence="6">
    <location>
        <begin position="250"/>
        <end position="269"/>
    </location>
</feature>
<feature type="transmembrane region" description="Helical" evidence="6">
    <location>
        <begin position="91"/>
        <end position="109"/>
    </location>
</feature>
<dbReference type="PROSITE" id="PS50850">
    <property type="entry name" value="MFS"/>
    <property type="match status" value="1"/>
</dbReference>
<dbReference type="eggNOG" id="KOG0254">
    <property type="taxonomic scope" value="Eukaryota"/>
</dbReference>
<dbReference type="FunFam" id="1.20.1720.10:FF:000012">
    <property type="entry name" value="MFS toxin efflux pump (AflT)"/>
    <property type="match status" value="1"/>
</dbReference>
<feature type="transmembrane region" description="Helical" evidence="6">
    <location>
        <begin position="55"/>
        <end position="79"/>
    </location>
</feature>
<accession>S3DEZ6</accession>
<dbReference type="GeneID" id="19462583"/>
<comment type="subcellular location">
    <subcellularLocation>
        <location evidence="1">Membrane</location>
        <topology evidence="1">Multi-pass membrane protein</topology>
    </subcellularLocation>
</comment>
<dbReference type="FunFam" id="1.20.1250.20:FF:000196">
    <property type="entry name" value="MFS toxin efflux pump (AflT)"/>
    <property type="match status" value="1"/>
</dbReference>
<organism evidence="8 9">
    <name type="scientific">Glarea lozoyensis (strain ATCC 20868 / MF5171)</name>
    <dbReference type="NCBI Taxonomy" id="1116229"/>
    <lineage>
        <taxon>Eukaryota</taxon>
        <taxon>Fungi</taxon>
        <taxon>Dikarya</taxon>
        <taxon>Ascomycota</taxon>
        <taxon>Pezizomycotina</taxon>
        <taxon>Leotiomycetes</taxon>
        <taxon>Helotiales</taxon>
        <taxon>Helotiaceae</taxon>
        <taxon>Glarea</taxon>
    </lineage>
</organism>
<dbReference type="InterPro" id="IPR020846">
    <property type="entry name" value="MFS_dom"/>
</dbReference>
<dbReference type="OrthoDB" id="10021397at2759"/>
<dbReference type="Pfam" id="PF07690">
    <property type="entry name" value="MFS_1"/>
    <property type="match status" value="1"/>
</dbReference>
<feature type="transmembrane region" description="Helical" evidence="6">
    <location>
        <begin position="412"/>
        <end position="433"/>
    </location>
</feature>
<feature type="transmembrane region" description="Helical" evidence="6">
    <location>
        <begin position="281"/>
        <end position="300"/>
    </location>
</feature>
<keyword evidence="2 6" id="KW-0812">Transmembrane</keyword>
<feature type="transmembrane region" description="Helical" evidence="6">
    <location>
        <begin position="355"/>
        <end position="374"/>
    </location>
</feature>
<evidence type="ECO:0000259" key="7">
    <source>
        <dbReference type="PROSITE" id="PS50850"/>
    </source>
</evidence>
<evidence type="ECO:0000313" key="8">
    <source>
        <dbReference type="EMBL" id="EPE30561.1"/>
    </source>
</evidence>
<feature type="domain" description="Major facilitator superfamily (MFS) profile" evidence="7">
    <location>
        <begin position="56"/>
        <end position="542"/>
    </location>
</feature>
<dbReference type="KEGG" id="glz:GLAREA_03528"/>
<gene>
    <name evidence="8" type="ORF">GLAREA_03528</name>
</gene>
<dbReference type="Gene3D" id="1.20.1720.10">
    <property type="entry name" value="Multidrug resistance protein D"/>
    <property type="match status" value="1"/>
</dbReference>
<proteinExistence type="predicted"/>